<feature type="repeat" description="TPR" evidence="1">
    <location>
        <begin position="79"/>
        <end position="112"/>
    </location>
</feature>
<protein>
    <submittedName>
        <fullName evidence="2">Uncharacterized protein</fullName>
    </submittedName>
</protein>
<proteinExistence type="predicted"/>
<keyword evidence="1" id="KW-0802">TPR repeat</keyword>
<gene>
    <name evidence="2" type="ORF">BJ554DRAFT_7669</name>
</gene>
<dbReference type="PANTHER" id="PTHR15175">
    <property type="entry name" value="NEUTROPHIL CYTOSOLIC FACTOR 2, NEUTROPHIL NADPH OXIDASE FACTOR 2"/>
    <property type="match status" value="1"/>
</dbReference>
<accession>A0A8H8DJ31</accession>
<dbReference type="OrthoDB" id="9450131at2759"/>
<dbReference type="Proteomes" id="UP000673691">
    <property type="component" value="Unassembled WGS sequence"/>
</dbReference>
<dbReference type="PANTHER" id="PTHR15175:SF0">
    <property type="entry name" value="SH3 DOMAIN-CONTAINING PROTEIN C23A1.17"/>
    <property type="match status" value="1"/>
</dbReference>
<name>A0A8H8DJ31_9FUNG</name>
<comment type="caution">
    <text evidence="2">The sequence shown here is derived from an EMBL/GenBank/DDBJ whole genome shotgun (WGS) entry which is preliminary data.</text>
</comment>
<dbReference type="InterPro" id="IPR011990">
    <property type="entry name" value="TPR-like_helical_dom_sf"/>
</dbReference>
<reference evidence="2 3" key="1">
    <citation type="journal article" name="Sci. Rep.">
        <title>Genome-scale phylogenetic analyses confirm Olpidium as the closest living zoosporic fungus to the non-flagellated, terrestrial fungi.</title>
        <authorList>
            <person name="Chang Y."/>
            <person name="Rochon D."/>
            <person name="Sekimoto S."/>
            <person name="Wang Y."/>
            <person name="Chovatia M."/>
            <person name="Sandor L."/>
            <person name="Salamov A."/>
            <person name="Grigoriev I.V."/>
            <person name="Stajich J.E."/>
            <person name="Spatafora J.W."/>
        </authorList>
    </citation>
    <scope>NUCLEOTIDE SEQUENCE [LARGE SCALE GENOMIC DNA]</scope>
    <source>
        <strain evidence="2">S191</strain>
    </source>
</reference>
<sequence>MRPPLNTHALLLKANYGVREDSLQHWRHAYCRAGIRCSSTSHDWLLKKPQRVANLIFSFVAAMKIDAFMKAIDADQYFALAYFQKGVASFLLGSFEEAVEDFSSALSVCAGFLGVRIAGGFFFPSIPPRESAYLRGNLLIDYQQLGLDYKLYSSEVLYNRGLCFVYMNDEQSGAADLYAAQKEKQTPDHE</sequence>
<evidence type="ECO:0000313" key="3">
    <source>
        <dbReference type="Proteomes" id="UP000673691"/>
    </source>
</evidence>
<dbReference type="SMART" id="SM00028">
    <property type="entry name" value="TPR"/>
    <property type="match status" value="2"/>
</dbReference>
<feature type="non-terminal residue" evidence="2">
    <location>
        <position position="190"/>
    </location>
</feature>
<organism evidence="2 3">
    <name type="scientific">Olpidium bornovanus</name>
    <dbReference type="NCBI Taxonomy" id="278681"/>
    <lineage>
        <taxon>Eukaryota</taxon>
        <taxon>Fungi</taxon>
        <taxon>Fungi incertae sedis</taxon>
        <taxon>Olpidiomycota</taxon>
        <taxon>Olpidiomycotina</taxon>
        <taxon>Olpidiomycetes</taxon>
        <taxon>Olpidiales</taxon>
        <taxon>Olpidiaceae</taxon>
        <taxon>Olpidium</taxon>
    </lineage>
</organism>
<dbReference type="EMBL" id="JAEFCI010005427">
    <property type="protein sequence ID" value="KAG5460298.1"/>
    <property type="molecule type" value="Genomic_DNA"/>
</dbReference>
<dbReference type="SUPFAM" id="SSF48452">
    <property type="entry name" value="TPR-like"/>
    <property type="match status" value="1"/>
</dbReference>
<evidence type="ECO:0000313" key="2">
    <source>
        <dbReference type="EMBL" id="KAG5460298.1"/>
    </source>
</evidence>
<dbReference type="InterPro" id="IPR019734">
    <property type="entry name" value="TPR_rpt"/>
</dbReference>
<dbReference type="InterPro" id="IPR051864">
    <property type="entry name" value="NCF2_NOXA1"/>
</dbReference>
<dbReference type="AlphaFoldDB" id="A0A8H8DJ31"/>
<evidence type="ECO:0000256" key="1">
    <source>
        <dbReference type="PROSITE-ProRule" id="PRU00339"/>
    </source>
</evidence>
<dbReference type="Gene3D" id="1.25.40.10">
    <property type="entry name" value="Tetratricopeptide repeat domain"/>
    <property type="match status" value="1"/>
</dbReference>
<dbReference type="PROSITE" id="PS50005">
    <property type="entry name" value="TPR"/>
    <property type="match status" value="1"/>
</dbReference>
<keyword evidence="3" id="KW-1185">Reference proteome</keyword>